<organism evidence="3 4">
    <name type="scientific">Microbacterium sediminis</name>
    <dbReference type="NCBI Taxonomy" id="904291"/>
    <lineage>
        <taxon>Bacteria</taxon>
        <taxon>Bacillati</taxon>
        <taxon>Actinomycetota</taxon>
        <taxon>Actinomycetes</taxon>
        <taxon>Micrococcales</taxon>
        <taxon>Microbacteriaceae</taxon>
        <taxon>Microbacterium</taxon>
    </lineage>
</organism>
<proteinExistence type="predicted"/>
<reference evidence="3 4" key="1">
    <citation type="submission" date="2016-05" db="EMBL/GenBank/DDBJ databases">
        <authorList>
            <person name="Lavstsen T."/>
            <person name="Jespersen J.S."/>
        </authorList>
    </citation>
    <scope>NUCLEOTIDE SEQUENCE [LARGE SCALE GENOMIC DNA]</scope>
    <source>
        <strain evidence="3 4">YLB-01</strain>
    </source>
</reference>
<feature type="transmembrane region" description="Helical" evidence="1">
    <location>
        <begin position="63"/>
        <end position="85"/>
    </location>
</feature>
<evidence type="ECO:0000256" key="1">
    <source>
        <dbReference type="SAM" id="Phobius"/>
    </source>
</evidence>
<dbReference type="Proteomes" id="UP000093355">
    <property type="component" value="Unassembled WGS sequence"/>
</dbReference>
<evidence type="ECO:0000313" key="3">
    <source>
        <dbReference type="EMBL" id="OCG74677.1"/>
    </source>
</evidence>
<dbReference type="AlphaFoldDB" id="A0A1B9NDK4"/>
<accession>A0A1B9NDK4</accession>
<dbReference type="InterPro" id="IPR006976">
    <property type="entry name" value="VanZ-like"/>
</dbReference>
<dbReference type="STRING" id="904291.A7J15_03860"/>
<keyword evidence="1" id="KW-1133">Transmembrane helix</keyword>
<protein>
    <recommendedName>
        <fullName evidence="2">VanZ-like domain-containing protein</fullName>
    </recommendedName>
</protein>
<dbReference type="Pfam" id="PF04892">
    <property type="entry name" value="VanZ"/>
    <property type="match status" value="1"/>
</dbReference>
<evidence type="ECO:0000259" key="2">
    <source>
        <dbReference type="Pfam" id="PF04892"/>
    </source>
</evidence>
<gene>
    <name evidence="3" type="ORF">A7J15_03860</name>
</gene>
<feature type="transmembrane region" description="Helical" evidence="1">
    <location>
        <begin position="124"/>
        <end position="144"/>
    </location>
</feature>
<evidence type="ECO:0000313" key="4">
    <source>
        <dbReference type="Proteomes" id="UP000093355"/>
    </source>
</evidence>
<feature type="transmembrane region" description="Helical" evidence="1">
    <location>
        <begin position="92"/>
        <end position="112"/>
    </location>
</feature>
<sequence length="166" mass="18190">MSRRLPSTSGVRHAMVGTLAVIYGVFLAVVVFWPTPIDRPVRGLLDRVIEELHERGVPEFVDYAVIEFGANIALFLPVGVLLGLAIPMRWTLLTLILGPALSAGIEFAQSQVLDERYSTVSDVVANSIGSTIGVLIALTLRAMVAMRDERVIARYEAEREFAVSPR</sequence>
<keyword evidence="4" id="KW-1185">Reference proteome</keyword>
<keyword evidence="1" id="KW-0472">Membrane</keyword>
<feature type="transmembrane region" description="Helical" evidence="1">
    <location>
        <begin position="12"/>
        <end position="33"/>
    </location>
</feature>
<dbReference type="EMBL" id="LXMD01000021">
    <property type="protein sequence ID" value="OCG74677.1"/>
    <property type="molecule type" value="Genomic_DNA"/>
</dbReference>
<keyword evidence="1" id="KW-0812">Transmembrane</keyword>
<name>A0A1B9NDK4_9MICO</name>
<feature type="domain" description="VanZ-like" evidence="2">
    <location>
        <begin position="21"/>
        <end position="140"/>
    </location>
</feature>
<comment type="caution">
    <text evidence="3">The sequence shown here is derived from an EMBL/GenBank/DDBJ whole genome shotgun (WGS) entry which is preliminary data.</text>
</comment>